<feature type="transmembrane region" description="Helical" evidence="7">
    <location>
        <begin position="325"/>
        <end position="354"/>
    </location>
</feature>
<comment type="caution">
    <text evidence="10">The sequence shown here is derived from an EMBL/GenBank/DDBJ whole genome shotgun (WGS) entry which is preliminary data.</text>
</comment>
<comment type="subcellular location">
    <subcellularLocation>
        <location evidence="1">Cell membrane</location>
        <topology evidence="1">Multi-pass membrane protein</topology>
    </subcellularLocation>
</comment>
<feature type="transmembrane region" description="Helical" evidence="7">
    <location>
        <begin position="366"/>
        <end position="386"/>
    </location>
</feature>
<dbReference type="InterPro" id="IPR050250">
    <property type="entry name" value="Macrolide_Exporter_MacB"/>
</dbReference>
<proteinExistence type="inferred from homology"/>
<evidence type="ECO:0000256" key="6">
    <source>
        <dbReference type="ARBA" id="ARBA00038076"/>
    </source>
</evidence>
<feature type="domain" description="MacB-like periplasmic core" evidence="9">
    <location>
        <begin position="20"/>
        <end position="243"/>
    </location>
</feature>
<evidence type="ECO:0000256" key="5">
    <source>
        <dbReference type="ARBA" id="ARBA00023136"/>
    </source>
</evidence>
<keyword evidence="5 7" id="KW-0472">Membrane</keyword>
<evidence type="ECO:0000313" key="10">
    <source>
        <dbReference type="EMBL" id="TYB81073.1"/>
    </source>
</evidence>
<keyword evidence="11" id="KW-1185">Reference proteome</keyword>
<dbReference type="PANTHER" id="PTHR30572:SF4">
    <property type="entry name" value="ABC TRANSPORTER PERMEASE YTRF"/>
    <property type="match status" value="1"/>
</dbReference>
<feature type="transmembrane region" description="Helical" evidence="7">
    <location>
        <begin position="21"/>
        <end position="40"/>
    </location>
</feature>
<evidence type="ECO:0000259" key="8">
    <source>
        <dbReference type="Pfam" id="PF02687"/>
    </source>
</evidence>
<dbReference type="GO" id="GO:0005886">
    <property type="term" value="C:plasma membrane"/>
    <property type="evidence" value="ECO:0007669"/>
    <property type="project" value="UniProtKB-SubCell"/>
</dbReference>
<evidence type="ECO:0000256" key="4">
    <source>
        <dbReference type="ARBA" id="ARBA00022989"/>
    </source>
</evidence>
<dbReference type="Proteomes" id="UP000322080">
    <property type="component" value="Unassembled WGS sequence"/>
</dbReference>
<dbReference type="RefSeq" id="WP_148378136.1">
    <property type="nucleotide sequence ID" value="NZ_VSIY01000009.1"/>
</dbReference>
<feature type="transmembrane region" description="Helical" evidence="7">
    <location>
        <begin position="280"/>
        <end position="304"/>
    </location>
</feature>
<feature type="domain" description="ABC3 transporter permease C-terminal" evidence="8">
    <location>
        <begin position="283"/>
        <end position="396"/>
    </location>
</feature>
<dbReference type="Pfam" id="PF02687">
    <property type="entry name" value="FtsX"/>
    <property type="match status" value="1"/>
</dbReference>
<keyword evidence="2" id="KW-1003">Cell membrane</keyword>
<name>A0A5D0RI08_9RHOB</name>
<dbReference type="EMBL" id="VSIY01000009">
    <property type="protein sequence ID" value="TYB81073.1"/>
    <property type="molecule type" value="Genomic_DNA"/>
</dbReference>
<evidence type="ECO:0000259" key="9">
    <source>
        <dbReference type="Pfam" id="PF12704"/>
    </source>
</evidence>
<evidence type="ECO:0000313" key="11">
    <source>
        <dbReference type="Proteomes" id="UP000322080"/>
    </source>
</evidence>
<dbReference type="Pfam" id="PF12704">
    <property type="entry name" value="MacB_PCD"/>
    <property type="match status" value="1"/>
</dbReference>
<protein>
    <submittedName>
        <fullName evidence="10">FtsX-like permease family protein</fullName>
    </submittedName>
</protein>
<evidence type="ECO:0000256" key="3">
    <source>
        <dbReference type="ARBA" id="ARBA00022692"/>
    </source>
</evidence>
<keyword evidence="3 7" id="KW-0812">Transmembrane</keyword>
<evidence type="ECO:0000256" key="2">
    <source>
        <dbReference type="ARBA" id="ARBA00022475"/>
    </source>
</evidence>
<dbReference type="PANTHER" id="PTHR30572">
    <property type="entry name" value="MEMBRANE COMPONENT OF TRANSPORTER-RELATED"/>
    <property type="match status" value="1"/>
</dbReference>
<evidence type="ECO:0000256" key="1">
    <source>
        <dbReference type="ARBA" id="ARBA00004651"/>
    </source>
</evidence>
<dbReference type="InterPro" id="IPR025857">
    <property type="entry name" value="MacB_PCD"/>
</dbReference>
<reference evidence="10 11" key="1">
    <citation type="submission" date="2019-08" db="EMBL/GenBank/DDBJ databases">
        <title>Identification of a novel species of the genus Boseongicola.</title>
        <authorList>
            <person name="Zhang X.-Q."/>
        </authorList>
    </citation>
    <scope>NUCLEOTIDE SEQUENCE [LARGE SCALE GENOMIC DNA]</scope>
    <source>
        <strain evidence="10 11">HY14</strain>
    </source>
</reference>
<sequence>MILETIRLAVQAIFRNTMRSTLTVLGIVIGVAAVIAMVTVGEGSSRQVTSDVEKLGTNILMVMPGGGGQQGPGSRTVAKAFTLKDVDAIIEQIGIVETAAPYGQSSTMAIYGAQSARTTVVGTDNRYLAAIDWPIVMGRAFLASEEQSGRSVCILGETLRQNLFGNTNPIGETIRLNALTCEVVGLLEAKGASSFGMDQDDVLALPIKTFMRRVTGSDDISMIYVSVRDGQSTTRAKVEIEALMRERRRIGEGEDDDFSIMDMKQIASMLSGITNVLTGLLSAVAAVSLLVGGIGIMNIMLVSVTERTREIGIRLAVGAQASQVLMQFLVEAIVLSMIGGLIGIVLGLGLAALASNLLAIPFQPNPLVVAGAFLFSFVVGIIFGYFPARRAAKLDPIEALRHQ</sequence>
<keyword evidence="4 7" id="KW-1133">Transmembrane helix</keyword>
<comment type="similarity">
    <text evidence="6">Belongs to the ABC-4 integral membrane protein family.</text>
</comment>
<organism evidence="10 11">
    <name type="scientific">Maritimibacter fusiformis</name>
    <dbReference type="NCBI Taxonomy" id="2603819"/>
    <lineage>
        <taxon>Bacteria</taxon>
        <taxon>Pseudomonadati</taxon>
        <taxon>Pseudomonadota</taxon>
        <taxon>Alphaproteobacteria</taxon>
        <taxon>Rhodobacterales</taxon>
        <taxon>Roseobacteraceae</taxon>
        <taxon>Maritimibacter</taxon>
    </lineage>
</organism>
<gene>
    <name evidence="10" type="ORF">FVF75_11560</name>
</gene>
<dbReference type="AlphaFoldDB" id="A0A5D0RI08"/>
<evidence type="ECO:0000256" key="7">
    <source>
        <dbReference type="SAM" id="Phobius"/>
    </source>
</evidence>
<dbReference type="GO" id="GO:0022857">
    <property type="term" value="F:transmembrane transporter activity"/>
    <property type="evidence" value="ECO:0007669"/>
    <property type="project" value="TreeGrafter"/>
</dbReference>
<accession>A0A5D0RI08</accession>
<dbReference type="InterPro" id="IPR003838">
    <property type="entry name" value="ABC3_permease_C"/>
</dbReference>